<proteinExistence type="inferred from homology"/>
<dbReference type="InterPro" id="IPR039425">
    <property type="entry name" value="RNA_pol_sigma-70-like"/>
</dbReference>
<keyword evidence="3" id="KW-0731">Sigma factor</keyword>
<dbReference type="SUPFAM" id="SSF88946">
    <property type="entry name" value="Sigma2 domain of RNA polymerase sigma factors"/>
    <property type="match status" value="1"/>
</dbReference>
<dbReference type="PANTHER" id="PTHR43133:SF46">
    <property type="entry name" value="RNA POLYMERASE SIGMA-70 FACTOR ECF SUBFAMILY"/>
    <property type="match status" value="1"/>
</dbReference>
<name>A0ABT8WQU9_9FLAO</name>
<keyword evidence="2" id="KW-0805">Transcription regulation</keyword>
<dbReference type="InterPro" id="IPR013325">
    <property type="entry name" value="RNA_pol_sigma_r2"/>
</dbReference>
<accession>A0ABT8WQU9</accession>
<evidence type="ECO:0000256" key="3">
    <source>
        <dbReference type="ARBA" id="ARBA00023082"/>
    </source>
</evidence>
<reference evidence="7" key="1">
    <citation type="submission" date="2023-07" db="EMBL/GenBank/DDBJ databases">
        <title>Two novel species in the genus Flavivirga.</title>
        <authorList>
            <person name="Kwon K."/>
        </authorList>
    </citation>
    <scope>NUCLEOTIDE SEQUENCE</scope>
    <source>
        <strain evidence="7">KACC 14158</strain>
    </source>
</reference>
<evidence type="ECO:0000313" key="7">
    <source>
        <dbReference type="EMBL" id="MDO5975509.1"/>
    </source>
</evidence>
<dbReference type="InterPro" id="IPR013324">
    <property type="entry name" value="RNA_pol_sigma_r3/r4-like"/>
</dbReference>
<organism evidence="7 8">
    <name type="scientific">Flavivirga jejuensis</name>
    <dbReference type="NCBI Taxonomy" id="870487"/>
    <lineage>
        <taxon>Bacteria</taxon>
        <taxon>Pseudomonadati</taxon>
        <taxon>Bacteroidota</taxon>
        <taxon>Flavobacteriia</taxon>
        <taxon>Flavobacteriales</taxon>
        <taxon>Flavobacteriaceae</taxon>
        <taxon>Flavivirga</taxon>
    </lineage>
</organism>
<evidence type="ECO:0000256" key="4">
    <source>
        <dbReference type="ARBA" id="ARBA00023163"/>
    </source>
</evidence>
<dbReference type="Gene3D" id="1.10.1740.10">
    <property type="match status" value="1"/>
</dbReference>
<dbReference type="NCBIfam" id="TIGR02985">
    <property type="entry name" value="Sig70_bacteroi1"/>
    <property type="match status" value="1"/>
</dbReference>
<dbReference type="NCBIfam" id="TIGR02937">
    <property type="entry name" value="sigma70-ECF"/>
    <property type="match status" value="1"/>
</dbReference>
<evidence type="ECO:0000259" key="6">
    <source>
        <dbReference type="Pfam" id="PF08281"/>
    </source>
</evidence>
<gene>
    <name evidence="7" type="ORF">Q4Q40_15035</name>
</gene>
<dbReference type="Proteomes" id="UP001176806">
    <property type="component" value="Unassembled WGS sequence"/>
</dbReference>
<dbReference type="RefSeq" id="WP_303302719.1">
    <property type="nucleotide sequence ID" value="NZ_BAABDA010000050.1"/>
</dbReference>
<evidence type="ECO:0000313" key="8">
    <source>
        <dbReference type="Proteomes" id="UP001176806"/>
    </source>
</evidence>
<protein>
    <submittedName>
        <fullName evidence="7">RNA polymerase sigma-70 factor</fullName>
    </submittedName>
</protein>
<feature type="domain" description="RNA polymerase sigma-70 region 2" evidence="5">
    <location>
        <begin position="21"/>
        <end position="88"/>
    </location>
</feature>
<comment type="similarity">
    <text evidence="1">Belongs to the sigma-70 factor family. ECF subfamily.</text>
</comment>
<dbReference type="InterPro" id="IPR013249">
    <property type="entry name" value="RNA_pol_sigma70_r4_t2"/>
</dbReference>
<dbReference type="InterPro" id="IPR014327">
    <property type="entry name" value="RNA_pol_sigma70_bacteroid"/>
</dbReference>
<comment type="caution">
    <text evidence="7">The sequence shown here is derived from an EMBL/GenBank/DDBJ whole genome shotgun (WGS) entry which is preliminary data.</text>
</comment>
<keyword evidence="8" id="KW-1185">Reference proteome</keyword>
<dbReference type="CDD" id="cd06171">
    <property type="entry name" value="Sigma70_r4"/>
    <property type="match status" value="1"/>
</dbReference>
<keyword evidence="4" id="KW-0804">Transcription</keyword>
<dbReference type="EMBL" id="JAUOEL010000005">
    <property type="protein sequence ID" value="MDO5975509.1"/>
    <property type="molecule type" value="Genomic_DNA"/>
</dbReference>
<sequence length="189" mass="22577">MQDLKLINAIKHDDENAFEVLFKKYYANLVNYINVYTYHKSTSEDIVQQLFITLWTKRKELNITKSVKGYLYTVAQRDYLDYYRSLKRKDTFFDELKEIAVRNSIDEDEDIVNRKIKRLKEIIDTLPPKCKEILELNKLSGLKYQEIAKHLGISVKTVESQMRIAYQRIREGFENDLSILFFLKEFISI</sequence>
<dbReference type="Pfam" id="PF08281">
    <property type="entry name" value="Sigma70_r4_2"/>
    <property type="match status" value="1"/>
</dbReference>
<dbReference type="InterPro" id="IPR007627">
    <property type="entry name" value="RNA_pol_sigma70_r2"/>
</dbReference>
<feature type="domain" description="RNA polymerase sigma factor 70 region 4 type 2" evidence="6">
    <location>
        <begin position="118"/>
        <end position="166"/>
    </location>
</feature>
<evidence type="ECO:0000256" key="2">
    <source>
        <dbReference type="ARBA" id="ARBA00023015"/>
    </source>
</evidence>
<dbReference type="Gene3D" id="1.10.10.10">
    <property type="entry name" value="Winged helix-like DNA-binding domain superfamily/Winged helix DNA-binding domain"/>
    <property type="match status" value="1"/>
</dbReference>
<evidence type="ECO:0000256" key="1">
    <source>
        <dbReference type="ARBA" id="ARBA00010641"/>
    </source>
</evidence>
<dbReference type="InterPro" id="IPR036388">
    <property type="entry name" value="WH-like_DNA-bd_sf"/>
</dbReference>
<dbReference type="PANTHER" id="PTHR43133">
    <property type="entry name" value="RNA POLYMERASE ECF-TYPE SIGMA FACTO"/>
    <property type="match status" value="1"/>
</dbReference>
<dbReference type="Pfam" id="PF04542">
    <property type="entry name" value="Sigma70_r2"/>
    <property type="match status" value="1"/>
</dbReference>
<dbReference type="InterPro" id="IPR014284">
    <property type="entry name" value="RNA_pol_sigma-70_dom"/>
</dbReference>
<dbReference type="SUPFAM" id="SSF88659">
    <property type="entry name" value="Sigma3 and sigma4 domains of RNA polymerase sigma factors"/>
    <property type="match status" value="1"/>
</dbReference>
<evidence type="ECO:0000259" key="5">
    <source>
        <dbReference type="Pfam" id="PF04542"/>
    </source>
</evidence>